<feature type="domain" description="SAM-dependent MTase RsmB/NOP-type" evidence="13">
    <location>
        <begin position="65"/>
        <end position="353"/>
    </location>
</feature>
<evidence type="ECO:0000256" key="1">
    <source>
        <dbReference type="ARBA" id="ARBA00004173"/>
    </source>
</evidence>
<evidence type="ECO:0000256" key="3">
    <source>
        <dbReference type="ARBA" id="ARBA00022603"/>
    </source>
</evidence>
<feature type="compositionally biased region" description="Basic and acidic residues" evidence="12">
    <location>
        <begin position="28"/>
        <end position="42"/>
    </location>
</feature>
<evidence type="ECO:0000256" key="10">
    <source>
        <dbReference type="ARBA" id="ARBA00049302"/>
    </source>
</evidence>
<dbReference type="PROSITE" id="PS51686">
    <property type="entry name" value="SAM_MT_RSMB_NOP"/>
    <property type="match status" value="1"/>
</dbReference>
<feature type="binding site" evidence="11">
    <location>
        <position position="216"/>
    </location>
    <ligand>
        <name>S-adenosyl-L-methionine</name>
        <dbReference type="ChEBI" id="CHEBI:59789"/>
    </ligand>
</feature>
<dbReference type="GO" id="GO:0031167">
    <property type="term" value="P:rRNA methylation"/>
    <property type="evidence" value="ECO:0007669"/>
    <property type="project" value="TreeGrafter"/>
</dbReference>
<keyword evidence="7" id="KW-0809">Transit peptide</keyword>
<evidence type="ECO:0000256" key="12">
    <source>
        <dbReference type="SAM" id="MobiDB-lite"/>
    </source>
</evidence>
<evidence type="ECO:0000256" key="8">
    <source>
        <dbReference type="ARBA" id="ARBA00023128"/>
    </source>
</evidence>
<accession>A0A1I7XTQ5</accession>
<proteinExistence type="inferred from homology"/>
<comment type="catalytic activity">
    <reaction evidence="10">
        <text>a cytidine in rRNA + S-adenosyl-L-methionine = a 5-methylcytidine in rRNA + S-adenosyl-L-homocysteine + H(+)</text>
        <dbReference type="Rhea" id="RHEA:61484"/>
        <dbReference type="Rhea" id="RHEA-COMP:15836"/>
        <dbReference type="Rhea" id="RHEA-COMP:15837"/>
        <dbReference type="ChEBI" id="CHEBI:15378"/>
        <dbReference type="ChEBI" id="CHEBI:57856"/>
        <dbReference type="ChEBI" id="CHEBI:59789"/>
        <dbReference type="ChEBI" id="CHEBI:74483"/>
        <dbReference type="ChEBI" id="CHEBI:82748"/>
    </reaction>
</comment>
<dbReference type="InterPro" id="IPR001678">
    <property type="entry name" value="MeTrfase_RsmB-F_NOP2_dom"/>
</dbReference>
<keyword evidence="5 11" id="KW-0949">S-adenosyl-L-methionine</keyword>
<feature type="binding site" evidence="11">
    <location>
        <position position="232"/>
    </location>
    <ligand>
        <name>S-adenosyl-L-methionine</name>
        <dbReference type="ChEBI" id="CHEBI:59789"/>
    </ligand>
</feature>
<feature type="binding site" evidence="11">
    <location>
        <position position="191"/>
    </location>
    <ligand>
        <name>S-adenosyl-L-methionine</name>
        <dbReference type="ChEBI" id="CHEBI:59789"/>
    </ligand>
</feature>
<protein>
    <recommendedName>
        <fullName evidence="9">NOL1/NOP2/Sun domain family member 4</fullName>
    </recommendedName>
</protein>
<keyword evidence="2" id="KW-0698">rRNA processing</keyword>
<dbReference type="PANTHER" id="PTHR22808">
    <property type="entry name" value="NCL1 YEAST -RELATED NOL1/NOP2/FMU SUN DOMAIN-CONTAINING"/>
    <property type="match status" value="1"/>
</dbReference>
<keyword evidence="3 11" id="KW-0489">Methyltransferase</keyword>
<evidence type="ECO:0000256" key="5">
    <source>
        <dbReference type="ARBA" id="ARBA00022691"/>
    </source>
</evidence>
<feature type="binding site" evidence="11">
    <location>
        <begin position="168"/>
        <end position="174"/>
    </location>
    <ligand>
        <name>S-adenosyl-L-methionine</name>
        <dbReference type="ChEBI" id="CHEBI:59789"/>
    </ligand>
</feature>
<evidence type="ECO:0000256" key="11">
    <source>
        <dbReference type="PROSITE-ProRule" id="PRU01023"/>
    </source>
</evidence>
<dbReference type="GO" id="GO:0005762">
    <property type="term" value="C:mitochondrial large ribosomal subunit"/>
    <property type="evidence" value="ECO:0007669"/>
    <property type="project" value="TreeGrafter"/>
</dbReference>
<organism evidence="14 15">
    <name type="scientific">Heterorhabditis bacteriophora</name>
    <name type="common">Entomopathogenic nematode worm</name>
    <dbReference type="NCBI Taxonomy" id="37862"/>
    <lineage>
        <taxon>Eukaryota</taxon>
        <taxon>Metazoa</taxon>
        <taxon>Ecdysozoa</taxon>
        <taxon>Nematoda</taxon>
        <taxon>Chromadorea</taxon>
        <taxon>Rhabditida</taxon>
        <taxon>Rhabditina</taxon>
        <taxon>Rhabditomorpha</taxon>
        <taxon>Strongyloidea</taxon>
        <taxon>Heterorhabditidae</taxon>
        <taxon>Heterorhabditis</taxon>
    </lineage>
</organism>
<dbReference type="PRINTS" id="PR02008">
    <property type="entry name" value="RCMTFAMILY"/>
</dbReference>
<evidence type="ECO:0000313" key="14">
    <source>
        <dbReference type="Proteomes" id="UP000095283"/>
    </source>
</evidence>
<evidence type="ECO:0000256" key="4">
    <source>
        <dbReference type="ARBA" id="ARBA00022679"/>
    </source>
</evidence>
<comment type="similarity">
    <text evidence="11">Belongs to the class I-like SAM-binding methyltransferase superfamily. RsmB/NOP family.</text>
</comment>
<dbReference type="WBParaSite" id="Hba_20873">
    <property type="protein sequence ID" value="Hba_20873"/>
    <property type="gene ID" value="Hba_20873"/>
</dbReference>
<dbReference type="InterPro" id="IPR029063">
    <property type="entry name" value="SAM-dependent_MTases_sf"/>
</dbReference>
<evidence type="ECO:0000256" key="6">
    <source>
        <dbReference type="ARBA" id="ARBA00022884"/>
    </source>
</evidence>
<evidence type="ECO:0000259" key="13">
    <source>
        <dbReference type="PROSITE" id="PS51686"/>
    </source>
</evidence>
<keyword evidence="14" id="KW-1185">Reference proteome</keyword>
<dbReference type="Proteomes" id="UP000095283">
    <property type="component" value="Unplaced"/>
</dbReference>
<keyword evidence="6 11" id="KW-0694">RNA-binding</keyword>
<dbReference type="GO" id="GO:0003723">
    <property type="term" value="F:RNA binding"/>
    <property type="evidence" value="ECO:0007669"/>
    <property type="project" value="UniProtKB-UniRule"/>
</dbReference>
<evidence type="ECO:0000313" key="15">
    <source>
        <dbReference type="WBParaSite" id="Hba_20873"/>
    </source>
</evidence>
<dbReference type="AlphaFoldDB" id="A0A1I7XTQ5"/>
<keyword evidence="4 11" id="KW-0808">Transferase</keyword>
<dbReference type="GO" id="GO:0008173">
    <property type="term" value="F:RNA methyltransferase activity"/>
    <property type="evidence" value="ECO:0007669"/>
    <property type="project" value="InterPro"/>
</dbReference>
<evidence type="ECO:0000256" key="2">
    <source>
        <dbReference type="ARBA" id="ARBA00022552"/>
    </source>
</evidence>
<evidence type="ECO:0000256" key="9">
    <source>
        <dbReference type="ARBA" id="ARBA00042050"/>
    </source>
</evidence>
<dbReference type="Gene3D" id="3.40.50.150">
    <property type="entry name" value="Vaccinia Virus protein VP39"/>
    <property type="match status" value="2"/>
</dbReference>
<dbReference type="PANTHER" id="PTHR22808:SF3">
    <property type="entry name" value="5-METHYLCYTOSINE RRNA METHYLTRANSFERASE NSUN4"/>
    <property type="match status" value="1"/>
</dbReference>
<name>A0A1I7XTQ5_HETBA</name>
<sequence>MDLLAKVCGKSATERIEEKKKKIDVQAKRDTDVALQENKQEQESSLSNTSLDANRVRSAAGIGEFQHSSSTLTVGQLQLSSRKERRNKMDFEITGYEGEGMQLPKRKHFIYYPRSLRIHTFERGVLADFPPPVKDNIGVPSWWLLDGGSIVPVLALGLQEGDSLLDLCSAPGGKSLLALLTGLTQKVVCNEFKLSRLGQLKRALSTYIPPESKLSDSVILKRKDASDIATWDELNVYDKVCLSYISNLLFVFNVCHVRIYRNALRSVKVGGSVVYSTCTLSSIQNEAVVENAVAIAENKFKIKVVEECLSQLATHLSSSGLFRFSDQCKRGALVLPFLPSNFGPMYICKLSRLQ</sequence>
<keyword evidence="8" id="KW-0496">Mitochondrion</keyword>
<feature type="region of interest" description="Disordered" evidence="12">
    <location>
        <begin position="28"/>
        <end position="51"/>
    </location>
</feature>
<evidence type="ECO:0000256" key="7">
    <source>
        <dbReference type="ARBA" id="ARBA00022946"/>
    </source>
</evidence>
<dbReference type="SUPFAM" id="SSF53335">
    <property type="entry name" value="S-adenosyl-L-methionine-dependent methyltransferases"/>
    <property type="match status" value="1"/>
</dbReference>
<dbReference type="InterPro" id="IPR049560">
    <property type="entry name" value="MeTrfase_RsmB-F_NOP2_cat"/>
</dbReference>
<dbReference type="Pfam" id="PF01189">
    <property type="entry name" value="Methyltr_RsmB-F"/>
    <property type="match status" value="1"/>
</dbReference>
<feature type="active site" description="Nucleophile" evidence="11">
    <location>
        <position position="278"/>
    </location>
</feature>
<dbReference type="InterPro" id="IPR023267">
    <property type="entry name" value="RCMT"/>
</dbReference>
<comment type="subcellular location">
    <subcellularLocation>
        <location evidence="1">Mitochondrion</location>
    </subcellularLocation>
</comment>
<reference evidence="15" key="1">
    <citation type="submission" date="2016-11" db="UniProtKB">
        <authorList>
            <consortium name="WormBaseParasite"/>
        </authorList>
    </citation>
    <scope>IDENTIFICATION</scope>
</reference>